<dbReference type="Gene3D" id="3.40.50.720">
    <property type="entry name" value="NAD(P)-binding Rossmann-like Domain"/>
    <property type="match status" value="1"/>
</dbReference>
<dbReference type="Proteomes" id="UP001497512">
    <property type="component" value="Chromosome 9"/>
</dbReference>
<dbReference type="InterPro" id="IPR045886">
    <property type="entry name" value="ThiF/MoeB/HesA"/>
</dbReference>
<dbReference type="InterPro" id="IPR000594">
    <property type="entry name" value="ThiF_NAD_FAD-bd"/>
</dbReference>
<dbReference type="EMBL" id="OZ019901">
    <property type="protein sequence ID" value="CAK9236815.1"/>
    <property type="molecule type" value="Genomic_DNA"/>
</dbReference>
<feature type="domain" description="THIF-type NAD/FAD binding fold" evidence="1">
    <location>
        <begin position="108"/>
        <end position="364"/>
    </location>
</feature>
<evidence type="ECO:0000313" key="3">
    <source>
        <dbReference type="Proteomes" id="UP001497512"/>
    </source>
</evidence>
<dbReference type="InterPro" id="IPR035985">
    <property type="entry name" value="Ubiquitin-activating_enz"/>
</dbReference>
<proteinExistence type="predicted"/>
<dbReference type="PANTHER" id="PTHR43267">
    <property type="entry name" value="TRNA THREONYLCARBAMOYLADENOSINE DEHYDRATASE"/>
    <property type="match status" value="1"/>
</dbReference>
<protein>
    <recommendedName>
        <fullName evidence="1">THIF-type NAD/FAD binding fold domain-containing protein</fullName>
    </recommendedName>
</protein>
<organism evidence="2 3">
    <name type="scientific">Sphagnum troendelagicum</name>
    <dbReference type="NCBI Taxonomy" id="128251"/>
    <lineage>
        <taxon>Eukaryota</taxon>
        <taxon>Viridiplantae</taxon>
        <taxon>Streptophyta</taxon>
        <taxon>Embryophyta</taxon>
        <taxon>Bryophyta</taxon>
        <taxon>Sphagnophytina</taxon>
        <taxon>Sphagnopsida</taxon>
        <taxon>Sphagnales</taxon>
        <taxon>Sphagnaceae</taxon>
        <taxon>Sphagnum</taxon>
    </lineage>
</organism>
<dbReference type="CDD" id="cd00755">
    <property type="entry name" value="YgdL_like"/>
    <property type="match status" value="1"/>
</dbReference>
<evidence type="ECO:0000313" key="2">
    <source>
        <dbReference type="EMBL" id="CAK9236815.1"/>
    </source>
</evidence>
<dbReference type="Pfam" id="PF00899">
    <property type="entry name" value="ThiF"/>
    <property type="match status" value="1"/>
</dbReference>
<keyword evidence="3" id="KW-1185">Reference proteome</keyword>
<evidence type="ECO:0000259" key="1">
    <source>
        <dbReference type="Pfam" id="PF00899"/>
    </source>
</evidence>
<reference evidence="2" key="1">
    <citation type="submission" date="2024-02" db="EMBL/GenBank/DDBJ databases">
        <authorList>
            <consortium name="ELIXIR-Norway"/>
            <consortium name="Elixir Norway"/>
        </authorList>
    </citation>
    <scope>NUCLEOTIDE SEQUENCE</scope>
</reference>
<name>A0ABP0V325_9BRYO</name>
<dbReference type="PANTHER" id="PTHR43267:SF2">
    <property type="entry name" value="TRNA THREONYLCARBAMOYLADENOSINE DEHYDRATASE 1-RELATED"/>
    <property type="match status" value="1"/>
</dbReference>
<sequence>MPSPLSSSTSLLLLGVGTVLGSCLTLSLLTLRRSYRSGRIVQLKQQFAADSAAHDALSAEAADAHSSGSGGRSVANSLETSSLQFHSTRLLASEDFLHDEIINEQFTRNSQFFGEDGLRKVHQSFVVVVGLGGVGSHAAAMLLRSGVGKLRLVDFDQVSLSSLNRHAVATRADVGSSKAVCLKTHFARIFPECEVDARVQMFEASSQDELLAGSPDFVLDCIDNIDTKVSLLAACVQKGLKVLSATGAGARADPTRIRVADLKESSNDPLSRSVRHRLRREHGILGGIPVVFSTERPKAKLLPFKGPDGQDANPLDYQVVPGFRIRIIPVLGTIPAIFGQVMASYVVTHIAGMPVPMEPVVNLDVEHYGVLHHRLIEREELLYGTAAQVEVDKEEISYVVRELWRGRSARNQDSSNVGRGMWRSVNQLTITRWDHSRPPSIDNLVLLTFDEAEEHEATTLEEIAAKEPEFFALVTTVLHRAATEFKF</sequence>
<dbReference type="SUPFAM" id="SSF69572">
    <property type="entry name" value="Activating enzymes of the ubiquitin-like proteins"/>
    <property type="match status" value="1"/>
</dbReference>
<accession>A0ABP0V325</accession>
<gene>
    <name evidence="2" type="ORF">CSSPTR1EN2_LOCUS23215</name>
</gene>